<evidence type="ECO:0000313" key="2">
    <source>
        <dbReference type="EMBL" id="CDG81511.1"/>
    </source>
</evidence>
<accession>W0V0X3</accession>
<evidence type="ECO:0000256" key="1">
    <source>
        <dbReference type="SAM" id="MobiDB-lite"/>
    </source>
</evidence>
<feature type="region of interest" description="Disordered" evidence="1">
    <location>
        <begin position="1"/>
        <end position="41"/>
    </location>
</feature>
<dbReference type="HOGENOM" id="CLU_3271304_0_0_4"/>
<dbReference type="EMBL" id="HG322949">
    <property type="protein sequence ID" value="CDG81511.1"/>
    <property type="molecule type" value="Genomic_DNA"/>
</dbReference>
<dbReference type="PATRIC" id="fig|1349767.4.peg.2563"/>
<dbReference type="STRING" id="1349767.GJA_854"/>
<dbReference type="AlphaFoldDB" id="W0V0X3"/>
<name>W0V0X3_9BURK</name>
<dbReference type="Proteomes" id="UP000027604">
    <property type="component" value="Chromosome I"/>
</dbReference>
<dbReference type="KEGG" id="jag:GJA_854"/>
<evidence type="ECO:0000313" key="3">
    <source>
        <dbReference type="Proteomes" id="UP000027604"/>
    </source>
</evidence>
<gene>
    <name evidence="2" type="ORF">GJA_854</name>
</gene>
<sequence>MRAAHSGNRACGDGYSAEEGDMPAGRRAGRPVKHPRGFESS</sequence>
<proteinExistence type="predicted"/>
<protein>
    <submittedName>
        <fullName evidence="2">Uncharacterized protein</fullName>
    </submittedName>
</protein>
<reference evidence="2 3" key="1">
    <citation type="journal article" date="2015" name="Genome Announc.">
        <title>Genome Sequence of Mushroom Soft-Rot Pathogen Janthinobacterium agaricidamnosum.</title>
        <authorList>
            <person name="Graupner K."/>
            <person name="Lackner G."/>
            <person name="Hertweck C."/>
        </authorList>
    </citation>
    <scope>NUCLEOTIDE SEQUENCE [LARGE SCALE GENOMIC DNA]</scope>
    <source>
        <strain evidence="3">NBRC 102515 / DSM 9628</strain>
    </source>
</reference>
<keyword evidence="3" id="KW-1185">Reference proteome</keyword>
<organism evidence="2 3">
    <name type="scientific">Janthinobacterium agaricidamnosum NBRC 102515 = DSM 9628</name>
    <dbReference type="NCBI Taxonomy" id="1349767"/>
    <lineage>
        <taxon>Bacteria</taxon>
        <taxon>Pseudomonadati</taxon>
        <taxon>Pseudomonadota</taxon>
        <taxon>Betaproteobacteria</taxon>
        <taxon>Burkholderiales</taxon>
        <taxon>Oxalobacteraceae</taxon>
        <taxon>Janthinobacterium</taxon>
    </lineage>
</organism>